<dbReference type="GO" id="GO:0015386">
    <property type="term" value="F:potassium:proton antiporter activity"/>
    <property type="evidence" value="ECO:0007669"/>
    <property type="project" value="TreeGrafter"/>
</dbReference>
<comment type="subcellular location">
    <subcellularLocation>
        <location evidence="1">Membrane</location>
        <topology evidence="1">Multi-pass membrane protein</topology>
    </subcellularLocation>
</comment>
<accession>Q8FQI1</accession>
<feature type="transmembrane region" description="Helical" evidence="5">
    <location>
        <begin position="103"/>
        <end position="125"/>
    </location>
</feature>
<evidence type="ECO:0000256" key="4">
    <source>
        <dbReference type="ARBA" id="ARBA00023136"/>
    </source>
</evidence>
<feature type="transmembrane region" description="Helical" evidence="5">
    <location>
        <begin position="167"/>
        <end position="184"/>
    </location>
</feature>
<proteinExistence type="predicted"/>
<sequence>MFTMPSTRLDVIDYARIITGWVAVALFLLLTVPGPPLLLLTIIIAVILFSSFGVVKQAERLAVILGDPYGSLVLTLSIVTIEVILIVAVMLGPGESTTIARDSVMSVSMIIMALVVGVSFLAGGLRHGALSHNGTGAQTYLVMILMLSVLAFAVPAVIGVAGQYQPAHAVPVAVATIALYGFFLRQQTGTRAGDFQDSAAVPPTGPAFRGEVFFRAVVLVVTVLPIVWLSHDMAGLMDTVLADFGAPAALAGLVIAMIVFTPETLTTVRAAWGAETQRVINLAHGALVSTLGLTIPAVLIIGAVTNQTVILAEGPANLLILGTTIAVTGIIFTARRITAIHGAVLLMIFGVYLLALLG</sequence>
<feature type="domain" description="Sodium/calcium exchanger membrane region" evidence="6">
    <location>
        <begin position="37"/>
        <end position="184"/>
    </location>
</feature>
<dbReference type="OrthoDB" id="3531445at2"/>
<feature type="transmembrane region" description="Helical" evidence="5">
    <location>
        <begin position="339"/>
        <end position="357"/>
    </location>
</feature>
<feature type="transmembrane region" description="Helical" evidence="5">
    <location>
        <begin position="67"/>
        <end position="91"/>
    </location>
</feature>
<keyword evidence="8" id="KW-1185">Reference proteome</keyword>
<feature type="transmembrane region" description="Helical" evidence="5">
    <location>
        <begin position="212"/>
        <end position="229"/>
    </location>
</feature>
<evidence type="ECO:0000256" key="2">
    <source>
        <dbReference type="ARBA" id="ARBA00022692"/>
    </source>
</evidence>
<evidence type="ECO:0000313" key="8">
    <source>
        <dbReference type="Proteomes" id="UP000001409"/>
    </source>
</evidence>
<organism evidence="7 8">
    <name type="scientific">Corynebacterium efficiens (strain DSM 44549 / YS-314 / AJ 12310 / JCM 11189 / NBRC 100395)</name>
    <dbReference type="NCBI Taxonomy" id="196164"/>
    <lineage>
        <taxon>Bacteria</taxon>
        <taxon>Bacillati</taxon>
        <taxon>Actinomycetota</taxon>
        <taxon>Actinomycetes</taxon>
        <taxon>Mycobacteriales</taxon>
        <taxon>Corynebacteriaceae</taxon>
        <taxon>Corynebacterium</taxon>
    </lineage>
</organism>
<feature type="transmembrane region" description="Helical" evidence="5">
    <location>
        <begin position="316"/>
        <end position="332"/>
    </location>
</feature>
<feature type="transmembrane region" description="Helical" evidence="5">
    <location>
        <begin position="12"/>
        <end position="31"/>
    </location>
</feature>
<keyword evidence="3 5" id="KW-1133">Transmembrane helix</keyword>
<feature type="transmembrane region" description="Helical" evidence="5">
    <location>
        <begin position="137"/>
        <end position="161"/>
    </location>
</feature>
<feature type="transmembrane region" description="Helical" evidence="5">
    <location>
        <begin position="241"/>
        <end position="261"/>
    </location>
</feature>
<evidence type="ECO:0000259" key="6">
    <source>
        <dbReference type="Pfam" id="PF01699"/>
    </source>
</evidence>
<dbReference type="Pfam" id="PF01699">
    <property type="entry name" value="Na_Ca_ex"/>
    <property type="match status" value="2"/>
</dbReference>
<dbReference type="HOGENOM" id="CLU_050648_0_0_11"/>
<dbReference type="InterPro" id="IPR052946">
    <property type="entry name" value="Alkaline_pH_Ca-Antiporter"/>
</dbReference>
<dbReference type="GO" id="GO:0005886">
    <property type="term" value="C:plasma membrane"/>
    <property type="evidence" value="ECO:0007669"/>
    <property type="project" value="TreeGrafter"/>
</dbReference>
<dbReference type="STRING" id="196164.gene:10741546"/>
<feature type="transmembrane region" description="Helical" evidence="5">
    <location>
        <begin position="37"/>
        <end position="55"/>
    </location>
</feature>
<keyword evidence="4 5" id="KW-0472">Membrane</keyword>
<evidence type="ECO:0000256" key="5">
    <source>
        <dbReference type="SAM" id="Phobius"/>
    </source>
</evidence>
<dbReference type="GO" id="GO:0015385">
    <property type="term" value="F:sodium:proton antiporter activity"/>
    <property type="evidence" value="ECO:0007669"/>
    <property type="project" value="TreeGrafter"/>
</dbReference>
<protein>
    <submittedName>
        <fullName evidence="7">Putative transport protein</fullName>
    </submittedName>
</protein>
<keyword evidence="2 5" id="KW-0812">Transmembrane</keyword>
<reference evidence="7 8" key="1">
    <citation type="journal article" date="2003" name="Genome Res.">
        <title>Comparative complete genome sequence analysis of the amino acid replacements responsible for the thermostability of Corynebacterium efficiens.</title>
        <authorList>
            <person name="Nishio Y."/>
            <person name="Nakamura Y."/>
            <person name="Kawarabayasi Y."/>
            <person name="Usuda Y."/>
            <person name="Kimura E."/>
            <person name="Sugimoto S."/>
            <person name="Matsui K."/>
            <person name="Yamagishi A."/>
            <person name="Kikuchi H."/>
            <person name="Ikeo K."/>
            <person name="Gojobori T."/>
        </authorList>
    </citation>
    <scope>NUCLEOTIDE SEQUENCE [LARGE SCALE GENOMIC DNA]</scope>
    <source>
        <strain evidence="8">DSM 44549 / YS-314 / AJ 12310 / JCM 11189 / NBRC 100395</strain>
    </source>
</reference>
<dbReference type="InterPro" id="IPR004837">
    <property type="entry name" value="NaCa_Exmemb"/>
</dbReference>
<dbReference type="Proteomes" id="UP000001409">
    <property type="component" value="Chromosome"/>
</dbReference>
<feature type="transmembrane region" description="Helical" evidence="5">
    <location>
        <begin position="282"/>
        <end position="304"/>
    </location>
</feature>
<dbReference type="PANTHER" id="PTHR37958:SF1">
    <property type="entry name" value="SODIUM-POTASSIUM_PROTON ANTIPORTER CHAA"/>
    <property type="match status" value="1"/>
</dbReference>
<dbReference type="KEGG" id="cef:CE1138"/>
<evidence type="ECO:0000256" key="1">
    <source>
        <dbReference type="ARBA" id="ARBA00004141"/>
    </source>
</evidence>
<feature type="domain" description="Sodium/calcium exchanger membrane region" evidence="6">
    <location>
        <begin position="216"/>
        <end position="357"/>
    </location>
</feature>
<dbReference type="eggNOG" id="COG0387">
    <property type="taxonomic scope" value="Bacteria"/>
</dbReference>
<evidence type="ECO:0000256" key="3">
    <source>
        <dbReference type="ARBA" id="ARBA00022989"/>
    </source>
</evidence>
<dbReference type="AlphaFoldDB" id="Q8FQI1"/>
<name>Q8FQI1_COREF</name>
<dbReference type="PANTHER" id="PTHR37958">
    <property type="entry name" value="SODIUM-POTASSIUM/PROTON ANTIPORTER CHAA"/>
    <property type="match status" value="1"/>
</dbReference>
<dbReference type="EMBL" id="BA000035">
    <property type="protein sequence ID" value="BAC17948.1"/>
    <property type="molecule type" value="Genomic_DNA"/>
</dbReference>
<evidence type="ECO:0000313" key="7">
    <source>
        <dbReference type="EMBL" id="BAC17948.1"/>
    </source>
</evidence>
<accession>C8NMU8</accession>